<dbReference type="GO" id="GO:0009055">
    <property type="term" value="F:electron transfer activity"/>
    <property type="evidence" value="ECO:0007669"/>
    <property type="project" value="InterPro"/>
</dbReference>
<keyword evidence="10 14" id="KW-0408">Iron</keyword>
<evidence type="ECO:0000256" key="18">
    <source>
        <dbReference type="SAM" id="SignalP"/>
    </source>
</evidence>
<reference evidence="20 21" key="1">
    <citation type="submission" date="2014-01" db="EMBL/GenBank/DDBJ databases">
        <title>Genome sequence determination for a cystic fibrosis isolate, Inquilinus limosus.</title>
        <authorList>
            <person name="Pino M."/>
            <person name="Di Conza J."/>
            <person name="Gutkind G."/>
        </authorList>
    </citation>
    <scope>NUCLEOTIDE SEQUENCE [LARGE SCALE GENOMIC DNA]</scope>
    <source>
        <strain evidence="20 21">MP06</strain>
    </source>
</reference>
<dbReference type="EMBL" id="JANX01000632">
    <property type="protein sequence ID" value="KGM30988.1"/>
    <property type="molecule type" value="Genomic_DNA"/>
</dbReference>
<organism evidence="20 21">
    <name type="scientific">Inquilinus limosus MP06</name>
    <dbReference type="NCBI Taxonomy" id="1398085"/>
    <lineage>
        <taxon>Bacteria</taxon>
        <taxon>Pseudomonadati</taxon>
        <taxon>Pseudomonadota</taxon>
        <taxon>Alphaproteobacteria</taxon>
        <taxon>Rhodospirillales</taxon>
        <taxon>Rhodospirillaceae</taxon>
        <taxon>Inquilinus</taxon>
    </lineage>
</organism>
<keyword evidence="5 14" id="KW-0808">Transferase</keyword>
<feature type="active site" description="Cysteine persulfide intermediate" evidence="15">
    <location>
        <position position="218"/>
    </location>
</feature>
<feature type="binding site" description="covalent" evidence="16">
    <location>
        <position position="173"/>
    </location>
    <ligand>
        <name>heme c</name>
        <dbReference type="ChEBI" id="CHEBI:61717"/>
        <label>2</label>
    </ligand>
</feature>
<evidence type="ECO:0000256" key="10">
    <source>
        <dbReference type="ARBA" id="ARBA00023004"/>
    </source>
</evidence>
<feature type="binding site" description="axial binding residue" evidence="17">
    <location>
        <position position="218"/>
    </location>
    <ligand>
        <name>heme c</name>
        <dbReference type="ChEBI" id="CHEBI:61717"/>
        <label>2</label>
    </ligand>
    <ligandPart>
        <name>Fe</name>
        <dbReference type="ChEBI" id="CHEBI:18248"/>
    </ligandPart>
</feature>
<feature type="domain" description="Cytochrome c" evidence="19">
    <location>
        <begin position="153"/>
        <end position="245"/>
    </location>
</feature>
<dbReference type="PIRSF" id="PIRSF038455">
    <property type="entry name" value="SoxA"/>
    <property type="match status" value="1"/>
</dbReference>
<feature type="binding site" description="covalent" evidence="16">
    <location>
        <position position="176"/>
    </location>
    <ligand>
        <name>heme c</name>
        <dbReference type="ChEBI" id="CHEBI:61717"/>
        <label>2</label>
    </ligand>
</feature>
<dbReference type="EC" id="2.8.5.2" evidence="14"/>
<keyword evidence="4 14" id="KW-0349">Heme</keyword>
<evidence type="ECO:0000256" key="4">
    <source>
        <dbReference type="ARBA" id="ARBA00022617"/>
    </source>
</evidence>
<feature type="binding site" description="covalent" evidence="16">
    <location>
        <position position="75"/>
    </location>
    <ligand>
        <name>heme c</name>
        <dbReference type="ChEBI" id="CHEBI:61717"/>
        <label>1</label>
    </ligand>
</feature>
<feature type="chain" id="PRO_5001968262" description="SoxAX cytochrome complex subunit A" evidence="18">
    <location>
        <begin position="18"/>
        <end position="257"/>
    </location>
</feature>
<dbReference type="GO" id="GO:0016740">
    <property type="term" value="F:transferase activity"/>
    <property type="evidence" value="ECO:0007669"/>
    <property type="project" value="UniProtKB-KW"/>
</dbReference>
<dbReference type="RefSeq" id="WP_034846976.1">
    <property type="nucleotide sequence ID" value="NZ_JANX01000632.1"/>
</dbReference>
<dbReference type="SUPFAM" id="SSF46626">
    <property type="entry name" value="Cytochrome c"/>
    <property type="match status" value="2"/>
</dbReference>
<keyword evidence="9 14" id="KW-0249">Electron transport</keyword>
<evidence type="ECO:0000259" key="19">
    <source>
        <dbReference type="PROSITE" id="PS51007"/>
    </source>
</evidence>
<evidence type="ECO:0000313" key="21">
    <source>
        <dbReference type="Proteomes" id="UP000029995"/>
    </source>
</evidence>
<dbReference type="GO" id="GO:0019417">
    <property type="term" value="P:sulfur oxidation"/>
    <property type="evidence" value="ECO:0007669"/>
    <property type="project" value="InterPro"/>
</dbReference>
<evidence type="ECO:0000256" key="8">
    <source>
        <dbReference type="ARBA" id="ARBA00022764"/>
    </source>
</evidence>
<feature type="binding site" description="axial binding residue" evidence="17">
    <location>
        <position position="76"/>
    </location>
    <ligand>
        <name>heme c</name>
        <dbReference type="ChEBI" id="CHEBI:61717"/>
        <label>1</label>
    </ligand>
    <ligandPart>
        <name>Fe</name>
        <dbReference type="ChEBI" id="CHEBI:18248"/>
    </ligandPart>
</feature>
<comment type="subcellular location">
    <subcellularLocation>
        <location evidence="1 14">Periplasm</location>
    </subcellularLocation>
</comment>
<comment type="similarity">
    <text evidence="11 14">Belongs to the SoxA family.</text>
</comment>
<dbReference type="InterPro" id="IPR009056">
    <property type="entry name" value="Cyt_c-like_dom"/>
</dbReference>
<comment type="subunit">
    <text evidence="2 14">Heterodimer of SoxA and SoxX.</text>
</comment>
<gene>
    <name evidence="20" type="ORF">P409_29825</name>
</gene>
<dbReference type="GO" id="GO:0016669">
    <property type="term" value="F:oxidoreductase activity, acting on a sulfur group of donors, cytochrome as acceptor"/>
    <property type="evidence" value="ECO:0007669"/>
    <property type="project" value="InterPro"/>
</dbReference>
<evidence type="ECO:0000256" key="1">
    <source>
        <dbReference type="ARBA" id="ARBA00004418"/>
    </source>
</evidence>
<evidence type="ECO:0000256" key="14">
    <source>
        <dbReference type="PIRNR" id="PIRNR038455"/>
    </source>
</evidence>
<keyword evidence="6 14" id="KW-0479">Metal-binding</keyword>
<dbReference type="GO" id="GO:0042597">
    <property type="term" value="C:periplasmic space"/>
    <property type="evidence" value="ECO:0007669"/>
    <property type="project" value="UniProtKB-SubCell"/>
</dbReference>
<dbReference type="InterPro" id="IPR036909">
    <property type="entry name" value="Cyt_c-like_dom_sf"/>
</dbReference>
<keyword evidence="8 14" id="KW-0574">Periplasm</keyword>
<evidence type="ECO:0000256" key="7">
    <source>
        <dbReference type="ARBA" id="ARBA00022729"/>
    </source>
</evidence>
<dbReference type="NCBIfam" id="TIGR04484">
    <property type="entry name" value="thiosulf_SoxA"/>
    <property type="match status" value="1"/>
</dbReference>
<evidence type="ECO:0000256" key="17">
    <source>
        <dbReference type="PIRSR" id="PIRSR038455-3"/>
    </source>
</evidence>
<feature type="binding site" description="axial binding residue" evidence="17">
    <location>
        <position position="110"/>
    </location>
    <ligand>
        <name>heme c</name>
        <dbReference type="ChEBI" id="CHEBI:61717"/>
        <label>1</label>
    </ligand>
    <ligandPart>
        <name>Fe</name>
        <dbReference type="ChEBI" id="CHEBI:18248"/>
    </ligandPart>
</feature>
<comment type="cofactor">
    <cofactor evidence="16">
        <name>heme</name>
        <dbReference type="ChEBI" id="CHEBI:30413"/>
    </cofactor>
    <text evidence="16">Binds 2 heme groups per subunit.</text>
</comment>
<feature type="binding site" evidence="16">
    <location>
        <position position="214"/>
    </location>
    <ligand>
        <name>substrate</name>
    </ligand>
</feature>
<comment type="caution">
    <text evidence="20">The sequence shown here is derived from an EMBL/GenBank/DDBJ whole genome shotgun (WGS) entry which is preliminary data.</text>
</comment>
<proteinExistence type="inferred from homology"/>
<dbReference type="OrthoDB" id="7916986at2"/>
<comment type="catalytic activity">
    <reaction evidence="13 14">
        <text>S-sulfanyl-L-cysteinyl-[SoxY protein] + thiosulfate + 2 Fe(III)-[cytochrome c] = S-(2-sulfodisulfanyl)-L-cysteinyl-[SoxY protein] + 2 Fe(II)-[cytochrome c] + 2 H(+)</text>
        <dbReference type="Rhea" id="RHEA:51224"/>
        <dbReference type="Rhea" id="RHEA-COMP:10350"/>
        <dbReference type="Rhea" id="RHEA-COMP:14399"/>
        <dbReference type="Rhea" id="RHEA-COMP:14689"/>
        <dbReference type="Rhea" id="RHEA-COMP:14690"/>
        <dbReference type="ChEBI" id="CHEBI:15378"/>
        <dbReference type="ChEBI" id="CHEBI:29033"/>
        <dbReference type="ChEBI" id="CHEBI:29034"/>
        <dbReference type="ChEBI" id="CHEBI:33542"/>
        <dbReference type="ChEBI" id="CHEBI:61963"/>
        <dbReference type="ChEBI" id="CHEBI:140664"/>
        <dbReference type="EC" id="2.8.5.2"/>
    </reaction>
</comment>
<keyword evidence="7 18" id="KW-0732">Signal</keyword>
<evidence type="ECO:0000313" key="20">
    <source>
        <dbReference type="EMBL" id="KGM30988.1"/>
    </source>
</evidence>
<dbReference type="Proteomes" id="UP000029995">
    <property type="component" value="Unassembled WGS sequence"/>
</dbReference>
<dbReference type="PROSITE" id="PS51007">
    <property type="entry name" value="CYTC"/>
    <property type="match status" value="1"/>
</dbReference>
<evidence type="ECO:0000256" key="15">
    <source>
        <dbReference type="PIRSR" id="PIRSR038455-1"/>
    </source>
</evidence>
<dbReference type="Gene3D" id="1.10.760.10">
    <property type="entry name" value="Cytochrome c-like domain"/>
    <property type="match status" value="2"/>
</dbReference>
<feature type="signal peptide" evidence="18">
    <location>
        <begin position="1"/>
        <end position="17"/>
    </location>
</feature>
<dbReference type="AlphaFoldDB" id="A0A0A0CZJ5"/>
<feature type="binding site" description="covalent" evidence="16">
    <location>
        <position position="72"/>
    </location>
    <ligand>
        <name>heme c</name>
        <dbReference type="ChEBI" id="CHEBI:61717"/>
        <label>1</label>
    </ligand>
</feature>
<dbReference type="InterPro" id="IPR025710">
    <property type="entry name" value="SoxA"/>
</dbReference>
<evidence type="ECO:0000256" key="2">
    <source>
        <dbReference type="ARBA" id="ARBA00011530"/>
    </source>
</evidence>
<dbReference type="Pfam" id="PF21342">
    <property type="entry name" value="SoxA-TsdA_cyt-c"/>
    <property type="match status" value="2"/>
</dbReference>
<dbReference type="GO" id="GO:0046872">
    <property type="term" value="F:metal ion binding"/>
    <property type="evidence" value="ECO:0007669"/>
    <property type="project" value="UniProtKB-KW"/>
</dbReference>
<feature type="binding site" description="axial binding residue" evidence="17">
    <location>
        <position position="177"/>
    </location>
    <ligand>
        <name>heme c</name>
        <dbReference type="ChEBI" id="CHEBI:61717"/>
        <label>2</label>
    </ligand>
    <ligandPart>
        <name>Fe</name>
        <dbReference type="ChEBI" id="CHEBI:18248"/>
    </ligandPart>
</feature>
<protein>
    <recommendedName>
        <fullName evidence="14">SoxAX cytochrome complex subunit A</fullName>
        <ecNumber evidence="14">2.8.5.2</ecNumber>
    </recommendedName>
    <alternativeName>
        <fullName evidence="14">Protein SoxA</fullName>
    </alternativeName>
    <alternativeName>
        <fullName evidence="14">Sulfur oxidizing protein A</fullName>
    </alternativeName>
    <alternativeName>
        <fullName evidence="14">Thiosulfate-oxidizing multienzyme system protein SoxA</fullName>
    </alternativeName>
</protein>
<keyword evidence="3 14" id="KW-0813">Transport</keyword>
<evidence type="ECO:0000256" key="3">
    <source>
        <dbReference type="ARBA" id="ARBA00022448"/>
    </source>
</evidence>
<evidence type="ECO:0000256" key="9">
    <source>
        <dbReference type="ARBA" id="ARBA00022982"/>
    </source>
</evidence>
<evidence type="ECO:0000256" key="16">
    <source>
        <dbReference type="PIRSR" id="PIRSR038455-2"/>
    </source>
</evidence>
<evidence type="ECO:0000256" key="12">
    <source>
        <dbReference type="ARBA" id="ARBA00048077"/>
    </source>
</evidence>
<evidence type="ECO:0000256" key="5">
    <source>
        <dbReference type="ARBA" id="ARBA00022679"/>
    </source>
</evidence>
<dbReference type="GO" id="GO:0070069">
    <property type="term" value="C:cytochrome complex"/>
    <property type="evidence" value="ECO:0007669"/>
    <property type="project" value="InterPro"/>
</dbReference>
<dbReference type="GO" id="GO:0020037">
    <property type="term" value="F:heme binding"/>
    <property type="evidence" value="ECO:0007669"/>
    <property type="project" value="InterPro"/>
</dbReference>
<sequence>MRTRSCRALLLLGVALAVGGQAPEADRRSGFDFMAPETQALQRDDGANPGMLWVLEGETLWQEPAGSAGISCAGCHGDAAESMRGIAARYPAFDAATGRPIDLQGRINQCRQARQGAVPFAAESQELLALTTAVAHQSRGMPVEPVADPNLTPFVAEGRKLFEQRIGQLDLSCAACHDRLWGQKLGGSVIPQAHPTGYPIYRLEWQSVGSLQRRMRNCMIGVRAEPYAWGAPEFIALELYLRSRAEGLPVETPGVRP</sequence>
<name>A0A0A0CZJ5_9PROT</name>
<evidence type="ECO:0000256" key="13">
    <source>
        <dbReference type="ARBA" id="ARBA00048423"/>
    </source>
</evidence>
<evidence type="ECO:0000256" key="11">
    <source>
        <dbReference type="ARBA" id="ARBA00025746"/>
    </source>
</evidence>
<evidence type="ECO:0000256" key="6">
    <source>
        <dbReference type="ARBA" id="ARBA00022723"/>
    </source>
</evidence>
<comment type="catalytic activity">
    <reaction evidence="12 14">
        <text>L-cysteinyl-[SoxY protein] + thiosulfate + 2 Fe(III)-[cytochrome c] = S-sulfosulfanyl-L-cysteinyl-[SoxY protein] + 2 Fe(II)-[cytochrome c] + 2 H(+)</text>
        <dbReference type="Rhea" id="RHEA:56720"/>
        <dbReference type="Rhea" id="RHEA-COMP:10350"/>
        <dbReference type="Rhea" id="RHEA-COMP:14328"/>
        <dbReference type="Rhea" id="RHEA-COMP:14399"/>
        <dbReference type="Rhea" id="RHEA-COMP:14691"/>
        <dbReference type="ChEBI" id="CHEBI:15378"/>
        <dbReference type="ChEBI" id="CHEBI:29033"/>
        <dbReference type="ChEBI" id="CHEBI:29034"/>
        <dbReference type="ChEBI" id="CHEBI:29950"/>
        <dbReference type="ChEBI" id="CHEBI:33542"/>
        <dbReference type="ChEBI" id="CHEBI:139321"/>
        <dbReference type="EC" id="2.8.5.2"/>
    </reaction>
</comment>
<accession>A0A0A0CZJ5</accession>